<evidence type="ECO:0000259" key="2">
    <source>
        <dbReference type="Pfam" id="PF06075"/>
    </source>
</evidence>
<dbReference type="PANTHER" id="PTHR31928:SF12">
    <property type="entry name" value="DUF3741 DOMAIN-CONTAINING PROTEIN"/>
    <property type="match status" value="1"/>
</dbReference>
<organism evidence="4 5">
    <name type="scientific">Heracleum sosnowskyi</name>
    <dbReference type="NCBI Taxonomy" id="360622"/>
    <lineage>
        <taxon>Eukaryota</taxon>
        <taxon>Viridiplantae</taxon>
        <taxon>Streptophyta</taxon>
        <taxon>Embryophyta</taxon>
        <taxon>Tracheophyta</taxon>
        <taxon>Spermatophyta</taxon>
        <taxon>Magnoliopsida</taxon>
        <taxon>eudicotyledons</taxon>
        <taxon>Gunneridae</taxon>
        <taxon>Pentapetalae</taxon>
        <taxon>asterids</taxon>
        <taxon>campanulids</taxon>
        <taxon>Apiales</taxon>
        <taxon>Apiaceae</taxon>
        <taxon>Apioideae</taxon>
        <taxon>apioid superclade</taxon>
        <taxon>Tordylieae</taxon>
        <taxon>Tordyliinae</taxon>
        <taxon>Heracleum</taxon>
    </lineage>
</organism>
<reference evidence="4" key="2">
    <citation type="submission" date="2023-05" db="EMBL/GenBank/DDBJ databases">
        <authorList>
            <person name="Schelkunov M.I."/>
        </authorList>
    </citation>
    <scope>NUCLEOTIDE SEQUENCE</scope>
    <source>
        <strain evidence="4">Hsosn_3</strain>
        <tissue evidence="4">Leaf</tissue>
    </source>
</reference>
<dbReference type="PANTHER" id="PTHR31928">
    <property type="entry name" value="EXPRESSED PROTEIN"/>
    <property type="match status" value="1"/>
</dbReference>
<sequence length="468" mass="52152">MYVTLPEEENEMVLSNNLKLGQFIYVRKLEKSHPVPILRGITPLPGRRPLEGTPEDIFPGKFMEKFLEPSITDLLVDKSVISEKKIEGKSLAKLSRAVSDSVALMQKNAGLDEGNEAPDRFGLIDSDSDHSTRSSVSSRRTLKRRSWTQSELLSAKEMFDPSNVRPGRSKRSTPEKQHISGSRSAHVSPVRSVRYDSSDENSSSIRQRRASLPGTRPVKTSNKSKVPASAGVDKTSHPTTFPSLDELKGAETKISWDSLPSSLLKIGKEVVRKRDVALRGAVEAVQEACAAERLIRCLSTFSEFQSNEVDDLKPAIDKFLKLQDDLAHTRLIMQSLTDISLLRTSDTNNTSTVKEVLDLAMERKINAKLWESCVSCGATKPKVPHIYPKQKKNNEMSLILAGNKEDQMDWVRGISHLATTDLAASLQDECQRWFLGCADKYLDEADAKASSTRSDRKVVAIMFKIKKK</sequence>
<evidence type="ECO:0000313" key="5">
    <source>
        <dbReference type="Proteomes" id="UP001237642"/>
    </source>
</evidence>
<dbReference type="Pfam" id="PF06075">
    <property type="entry name" value="DUF936"/>
    <property type="match status" value="1"/>
</dbReference>
<feature type="domain" description="DUF936" evidence="2">
    <location>
        <begin position="1"/>
        <end position="58"/>
    </location>
</feature>
<dbReference type="InterPro" id="IPR049172">
    <property type="entry name" value="DUF6857_pln"/>
</dbReference>
<dbReference type="Pfam" id="PF21647">
    <property type="entry name" value="DUF6857"/>
    <property type="match status" value="2"/>
</dbReference>
<dbReference type="InterPro" id="IPR010341">
    <property type="entry name" value="DUF936_pln"/>
</dbReference>
<gene>
    <name evidence="4" type="ORF">POM88_023454</name>
</gene>
<dbReference type="InterPro" id="IPR048297">
    <property type="entry name" value="DUF936_dom_pln"/>
</dbReference>
<feature type="region of interest" description="Disordered" evidence="1">
    <location>
        <begin position="109"/>
        <end position="244"/>
    </location>
</feature>
<dbReference type="EMBL" id="JAUIZM010000005">
    <property type="protein sequence ID" value="KAK1385719.1"/>
    <property type="molecule type" value="Genomic_DNA"/>
</dbReference>
<dbReference type="Proteomes" id="UP001237642">
    <property type="component" value="Unassembled WGS sequence"/>
</dbReference>
<accession>A0AAD8IH21</accession>
<keyword evidence="5" id="KW-1185">Reference proteome</keyword>
<name>A0AAD8IH21_9APIA</name>
<protein>
    <submittedName>
        <fullName evidence="4">Uncharacterized protein</fullName>
    </submittedName>
</protein>
<proteinExistence type="predicted"/>
<evidence type="ECO:0000313" key="4">
    <source>
        <dbReference type="EMBL" id="KAK1385719.1"/>
    </source>
</evidence>
<evidence type="ECO:0000256" key="1">
    <source>
        <dbReference type="SAM" id="MobiDB-lite"/>
    </source>
</evidence>
<comment type="caution">
    <text evidence="4">The sequence shown here is derived from an EMBL/GenBank/DDBJ whole genome shotgun (WGS) entry which is preliminary data.</text>
</comment>
<evidence type="ECO:0000259" key="3">
    <source>
        <dbReference type="Pfam" id="PF21647"/>
    </source>
</evidence>
<reference evidence="4" key="1">
    <citation type="submission" date="2023-02" db="EMBL/GenBank/DDBJ databases">
        <title>Genome of toxic invasive species Heracleum sosnowskyi carries increased number of genes despite the absence of recent whole-genome duplications.</title>
        <authorList>
            <person name="Schelkunov M."/>
            <person name="Shtratnikova V."/>
            <person name="Makarenko M."/>
            <person name="Klepikova A."/>
            <person name="Omelchenko D."/>
            <person name="Novikova G."/>
            <person name="Obukhova E."/>
            <person name="Bogdanov V."/>
            <person name="Penin A."/>
            <person name="Logacheva M."/>
        </authorList>
    </citation>
    <scope>NUCLEOTIDE SEQUENCE</scope>
    <source>
        <strain evidence="4">Hsosn_3</strain>
        <tissue evidence="4">Leaf</tissue>
    </source>
</reference>
<dbReference type="AlphaFoldDB" id="A0AAD8IH21"/>
<feature type="domain" description="DUF6857" evidence="3">
    <location>
        <begin position="246"/>
        <end position="370"/>
    </location>
</feature>
<feature type="domain" description="DUF6857" evidence="3">
    <location>
        <begin position="389"/>
        <end position="467"/>
    </location>
</feature>